<dbReference type="Proteomes" id="UP000062833">
    <property type="component" value="Chromosome"/>
</dbReference>
<evidence type="ECO:0000313" key="1">
    <source>
        <dbReference type="EMBL" id="ALE91828.1"/>
    </source>
</evidence>
<dbReference type="AlphaFoldDB" id="A0A0M4QP36"/>
<reference evidence="2" key="1">
    <citation type="submission" date="2015-09" db="EMBL/GenBank/DDBJ databases">
        <title>Complete genome of Arthrobacter alpinus strain R3.8.</title>
        <authorList>
            <person name="See-Too W.S."/>
            <person name="Chan K.G."/>
        </authorList>
    </citation>
    <scope>NUCLEOTIDE SEQUENCE [LARGE SCALE GENOMIC DNA]</scope>
    <source>
        <strain evidence="2">R3.8</strain>
    </source>
</reference>
<dbReference type="KEGG" id="aaq:AOC05_04990"/>
<evidence type="ECO:0000313" key="2">
    <source>
        <dbReference type="Proteomes" id="UP000062833"/>
    </source>
</evidence>
<proteinExistence type="predicted"/>
<sequence length="466" mass="51017">MDAKIALDYLNRGLASLTAQAPAWDRRQSYFEGDQDLPFAPEGVNDEYKAVQRMSLANFLGLAMGAPIQRMQADGFRTGRDKAADIVAWNEIWQPNKLDSRQSIVFQQMFLHGRGIMSVSPNPLTPKSPKIRPESSRRVWIEPNPEDPFEQLFAVKELVTPEGQPRIAYVYTDNEWVRFTIAAKEKAWSLVAEGAHNLGSVPFVPFDFNVNAEGKPRPSITPLMPQQDAINTIRFNALLAMQFSAFRQRVFTGFDPVVRDKAGNPLIKLDGEGNPVLDANGLPQPVLNTPGRIGVDRALVFPGADTKVFDLAESNLSNYIVVLEQFLSTFFGTAQVPPQYAMNKMANTAGDAMAGAEATFQSLIGDLQRAAGESLETVMNLANRARGTAFDDVAAEVIWADSEIRSFAQIVDAIQKLIASGMAREDAWMMLPSATPPKVAEWVKNSDGDIAAQDATVNALAAKIGG</sequence>
<dbReference type="OrthoDB" id="1780383at2"/>
<accession>A0A0M4QP36</accession>
<dbReference type="InterPro" id="IPR021145">
    <property type="entry name" value="Portal_protein_SPP1_Gp6-like"/>
</dbReference>
<keyword evidence="2" id="KW-1185">Reference proteome</keyword>
<dbReference type="EMBL" id="CP012677">
    <property type="protein sequence ID" value="ALE91828.1"/>
    <property type="molecule type" value="Genomic_DNA"/>
</dbReference>
<organism evidence="1 2">
    <name type="scientific">Arthrobacter alpinus</name>
    <dbReference type="NCBI Taxonomy" id="656366"/>
    <lineage>
        <taxon>Bacteria</taxon>
        <taxon>Bacillati</taxon>
        <taxon>Actinomycetota</taxon>
        <taxon>Actinomycetes</taxon>
        <taxon>Micrococcales</taxon>
        <taxon>Micrococcaceae</taxon>
        <taxon>Arthrobacter</taxon>
    </lineage>
</organism>
<evidence type="ECO:0008006" key="3">
    <source>
        <dbReference type="Google" id="ProtNLM"/>
    </source>
</evidence>
<dbReference type="RefSeq" id="WP_062006179.1">
    <property type="nucleotide sequence ID" value="NZ_CP012677.1"/>
</dbReference>
<name>A0A0M4QP36_9MICC</name>
<dbReference type="Pfam" id="PF05133">
    <property type="entry name" value="SPP1_portal"/>
    <property type="match status" value="1"/>
</dbReference>
<gene>
    <name evidence="1" type="ORF">AOC05_04990</name>
</gene>
<protein>
    <recommendedName>
        <fullName evidence="3">Phage portal protein, SPP1 Gp6-like</fullName>
    </recommendedName>
</protein>
<dbReference type="PATRIC" id="fig|656366.3.peg.1074"/>